<dbReference type="Pfam" id="PF03022">
    <property type="entry name" value="MRJP"/>
    <property type="match status" value="1"/>
</dbReference>
<comment type="subcellular location">
    <subcellularLocation>
        <location evidence="1">Secreted</location>
    </subcellularLocation>
</comment>
<dbReference type="OrthoDB" id="9797664at2"/>
<gene>
    <name evidence="3" type="ORF">A0U89_01130</name>
</gene>
<dbReference type="PANTHER" id="PTHR10009:SF18">
    <property type="entry name" value="PROTEIN YELLOW-LIKE PROTEIN"/>
    <property type="match status" value="1"/>
</dbReference>
<dbReference type="InterPro" id="IPR011042">
    <property type="entry name" value="6-blade_b-propeller_TolB-like"/>
</dbReference>
<dbReference type="Proteomes" id="UP000179145">
    <property type="component" value="Chromosome"/>
</dbReference>
<keyword evidence="4" id="KW-1185">Reference proteome</keyword>
<evidence type="ECO:0000256" key="1">
    <source>
        <dbReference type="ARBA" id="ARBA00004613"/>
    </source>
</evidence>
<evidence type="ECO:0000313" key="3">
    <source>
        <dbReference type="EMBL" id="AOX18025.1"/>
    </source>
</evidence>
<reference evidence="3 4" key="1">
    <citation type="journal article" date="2016" name="Microb. Cell Fact.">
        <title>Dissection of exopolysaccharide biosynthesis in Kozakia baliensis.</title>
        <authorList>
            <person name="Brandt J.U."/>
            <person name="Jakob F."/>
            <person name="Behr J."/>
            <person name="Geissler A.J."/>
            <person name="Vogel R.F."/>
        </authorList>
    </citation>
    <scope>NUCLEOTIDE SEQUENCE [LARGE SCALE GENOMIC DNA]</scope>
    <source>
        <strain evidence="3 4">DSM 14400</strain>
    </source>
</reference>
<sequence>MTLRRALSILAVLTGAPLAACADIPITPVFSSPLLVNGVMTTAQGRMFVVVQPQHRPDEPQLSEVKSGRVTPYPDALWNSWIPGQSAVGRFVGVNSARLGPDGALWVVDRGSEGLGSPQIPGAARLIRIDISQAKVTRVYDLEKVISSQSFVDDVRFNSDHAYLTDAGQPGLIVLDLASGNAWREFDGDKSVTVQRPMRAEGKDLRFPDGDPVKIHADQLEVSQDGQWLYFQPASGPMSRIQTRLLDHAVPNDSSLPTYVQPYADTNTTGGTAMAANGTIYASDTDRSSILAIGPNGKIRTLFADPRLAWVDAMWIDEQGNLLMPAVQINRTPTLNHGRNDAKPPFIIYRAAIGAQPVRR</sequence>
<evidence type="ECO:0000313" key="4">
    <source>
        <dbReference type="Proteomes" id="UP000179145"/>
    </source>
</evidence>
<dbReference type="PANTHER" id="PTHR10009">
    <property type="entry name" value="PROTEIN YELLOW-RELATED"/>
    <property type="match status" value="1"/>
</dbReference>
<protein>
    <submittedName>
        <fullName evidence="3">Uncharacterized protein</fullName>
    </submittedName>
</protein>
<proteinExistence type="predicted"/>
<evidence type="ECO:0000256" key="2">
    <source>
        <dbReference type="ARBA" id="ARBA00022525"/>
    </source>
</evidence>
<dbReference type="InterPro" id="IPR017996">
    <property type="entry name" value="MRJP/yellow-related"/>
</dbReference>
<dbReference type="eggNOG" id="COG3386">
    <property type="taxonomic scope" value="Bacteria"/>
</dbReference>
<accession>A0A1D8UWG3</accession>
<dbReference type="STRING" id="153496.A0U89_01130"/>
<dbReference type="KEGG" id="kba:A0U89_01130"/>
<dbReference type="GO" id="GO:0005576">
    <property type="term" value="C:extracellular region"/>
    <property type="evidence" value="ECO:0007669"/>
    <property type="project" value="UniProtKB-SubCell"/>
</dbReference>
<dbReference type="RefSeq" id="WP_070403527.1">
    <property type="nucleotide sequence ID" value="NZ_BJVW01000004.1"/>
</dbReference>
<keyword evidence="2" id="KW-0964">Secreted</keyword>
<dbReference type="SUPFAM" id="SSF101898">
    <property type="entry name" value="NHL repeat"/>
    <property type="match status" value="1"/>
</dbReference>
<dbReference type="AlphaFoldDB" id="A0A1D8UWG3"/>
<name>A0A1D8UWG3_9PROT</name>
<organism evidence="3 4">
    <name type="scientific">Kozakia baliensis</name>
    <dbReference type="NCBI Taxonomy" id="153496"/>
    <lineage>
        <taxon>Bacteria</taxon>
        <taxon>Pseudomonadati</taxon>
        <taxon>Pseudomonadota</taxon>
        <taxon>Alphaproteobacteria</taxon>
        <taxon>Acetobacterales</taxon>
        <taxon>Acetobacteraceae</taxon>
        <taxon>Kozakia</taxon>
    </lineage>
</organism>
<dbReference type="EMBL" id="CP014674">
    <property type="protein sequence ID" value="AOX18025.1"/>
    <property type="molecule type" value="Genomic_DNA"/>
</dbReference>
<dbReference type="Gene3D" id="2.120.10.30">
    <property type="entry name" value="TolB, C-terminal domain"/>
    <property type="match status" value="1"/>
</dbReference>